<name>A0A5B7HPN5_PORTR</name>
<dbReference type="AlphaFoldDB" id="A0A5B7HPN5"/>
<keyword evidence="2" id="KW-1185">Reference proteome</keyword>
<proteinExistence type="predicted"/>
<reference evidence="1 2" key="1">
    <citation type="submission" date="2019-05" db="EMBL/GenBank/DDBJ databases">
        <title>Another draft genome of Portunus trituberculatus and its Hox gene families provides insights of decapod evolution.</title>
        <authorList>
            <person name="Jeong J.-H."/>
            <person name="Song I."/>
            <person name="Kim S."/>
            <person name="Choi T."/>
            <person name="Kim D."/>
            <person name="Ryu S."/>
            <person name="Kim W."/>
        </authorList>
    </citation>
    <scope>NUCLEOTIDE SEQUENCE [LARGE SCALE GENOMIC DNA]</scope>
    <source>
        <tissue evidence="1">Muscle</tissue>
    </source>
</reference>
<gene>
    <name evidence="1" type="ORF">E2C01_064754</name>
</gene>
<comment type="caution">
    <text evidence="1">The sequence shown here is derived from an EMBL/GenBank/DDBJ whole genome shotgun (WGS) entry which is preliminary data.</text>
</comment>
<evidence type="ECO:0000313" key="2">
    <source>
        <dbReference type="Proteomes" id="UP000324222"/>
    </source>
</evidence>
<accession>A0A5B7HPN5</accession>
<dbReference type="Proteomes" id="UP000324222">
    <property type="component" value="Unassembled WGS sequence"/>
</dbReference>
<sequence>MLRVVQFRLFSASSYPVQFRKNIITGQRILSGRHSYPSSCTTFVKINERGGEVLTSAGAGCGEHIP</sequence>
<protein>
    <submittedName>
        <fullName evidence="1">Uncharacterized protein</fullName>
    </submittedName>
</protein>
<dbReference type="EMBL" id="VSRR010031234">
    <property type="protein sequence ID" value="MPC70504.1"/>
    <property type="molecule type" value="Genomic_DNA"/>
</dbReference>
<organism evidence="1 2">
    <name type="scientific">Portunus trituberculatus</name>
    <name type="common">Swimming crab</name>
    <name type="synonym">Neptunus trituberculatus</name>
    <dbReference type="NCBI Taxonomy" id="210409"/>
    <lineage>
        <taxon>Eukaryota</taxon>
        <taxon>Metazoa</taxon>
        <taxon>Ecdysozoa</taxon>
        <taxon>Arthropoda</taxon>
        <taxon>Crustacea</taxon>
        <taxon>Multicrustacea</taxon>
        <taxon>Malacostraca</taxon>
        <taxon>Eumalacostraca</taxon>
        <taxon>Eucarida</taxon>
        <taxon>Decapoda</taxon>
        <taxon>Pleocyemata</taxon>
        <taxon>Brachyura</taxon>
        <taxon>Eubrachyura</taxon>
        <taxon>Portunoidea</taxon>
        <taxon>Portunidae</taxon>
        <taxon>Portuninae</taxon>
        <taxon>Portunus</taxon>
    </lineage>
</organism>
<evidence type="ECO:0000313" key="1">
    <source>
        <dbReference type="EMBL" id="MPC70504.1"/>
    </source>
</evidence>